<name>A0A2M7TGL0_UNCKA</name>
<evidence type="ECO:0000256" key="2">
    <source>
        <dbReference type="ARBA" id="ARBA00009840"/>
    </source>
</evidence>
<dbReference type="PANTHER" id="PTHR30563">
    <property type="entry name" value="DNA RECOMBINATION PROTEIN RMUC"/>
    <property type="match status" value="1"/>
</dbReference>
<keyword evidence="5" id="KW-1133">Transmembrane helix</keyword>
<keyword evidence="5" id="KW-0472">Membrane</keyword>
<sequence length="365" mass="41037">MTLETVLLVASVIGIMYLGYTLMQVTKRMSDISNNKSQDQSLAQLHQRLDTVNDQVTNQLNTVTQSLLNQLSSNTQQIDKRLTDTNMSWQKTNQTIQSVTNKLSQLEEANKRIYDVGKDISSLQEILKAPKLRGTLGELFLGDLLSQIVPADRYTLQHHFKSGETVDALLKLRDGQSVPIDAKFPLESFQRLINAETDEAKKLAKREFVVSVKKRIDEIASKYIVPDEGTLDFALMYIPAENVYYETIIKSDDSNLVGYAYAKRVIPVSPNSLYVYLQTIALGLRGMQIEQRAKEILADLSRLQTDYVKVTDSYEVLGKHISNASGKYEETSRLMGKFGDKVDQIEDKTEPAQILGSVDGEIEAD</sequence>
<dbReference type="GO" id="GO:0006310">
    <property type="term" value="P:DNA recombination"/>
    <property type="evidence" value="ECO:0007669"/>
    <property type="project" value="UniProtKB-KW"/>
</dbReference>
<evidence type="ECO:0000256" key="4">
    <source>
        <dbReference type="ARBA" id="ARBA00023172"/>
    </source>
</evidence>
<evidence type="ECO:0000313" key="7">
    <source>
        <dbReference type="Proteomes" id="UP000228920"/>
    </source>
</evidence>
<evidence type="ECO:0000256" key="5">
    <source>
        <dbReference type="SAM" id="Phobius"/>
    </source>
</evidence>
<dbReference type="EMBL" id="PFNL01000163">
    <property type="protein sequence ID" value="PIZ44803.1"/>
    <property type="molecule type" value="Genomic_DNA"/>
</dbReference>
<dbReference type="InterPro" id="IPR003798">
    <property type="entry name" value="DNA_recombination_RmuC"/>
</dbReference>
<dbReference type="Proteomes" id="UP000228920">
    <property type="component" value="Unassembled WGS sequence"/>
</dbReference>
<keyword evidence="3" id="KW-0175">Coiled coil</keyword>
<dbReference type="PANTHER" id="PTHR30563:SF0">
    <property type="entry name" value="DNA RECOMBINATION PROTEIN RMUC"/>
    <property type="match status" value="1"/>
</dbReference>
<proteinExistence type="inferred from homology"/>
<accession>A0A2M7TGL0</accession>
<comment type="function">
    <text evidence="1">Involved in DNA recombination.</text>
</comment>
<dbReference type="Pfam" id="PF02646">
    <property type="entry name" value="RmuC"/>
    <property type="match status" value="1"/>
</dbReference>
<evidence type="ECO:0008006" key="8">
    <source>
        <dbReference type="Google" id="ProtNLM"/>
    </source>
</evidence>
<protein>
    <recommendedName>
        <fullName evidence="8">DNA recombination protein RmuC</fullName>
    </recommendedName>
</protein>
<feature type="transmembrane region" description="Helical" evidence="5">
    <location>
        <begin position="6"/>
        <end position="23"/>
    </location>
</feature>
<evidence type="ECO:0000256" key="3">
    <source>
        <dbReference type="ARBA" id="ARBA00023054"/>
    </source>
</evidence>
<evidence type="ECO:0000313" key="6">
    <source>
        <dbReference type="EMBL" id="PIZ44803.1"/>
    </source>
</evidence>
<comment type="similarity">
    <text evidence="2">Belongs to the RmuC family.</text>
</comment>
<dbReference type="AlphaFoldDB" id="A0A2M7TGL0"/>
<keyword evidence="5" id="KW-0812">Transmembrane</keyword>
<keyword evidence="4" id="KW-0233">DNA recombination</keyword>
<reference evidence="7" key="1">
    <citation type="submission" date="2017-09" db="EMBL/GenBank/DDBJ databases">
        <title>Depth-based differentiation of microbial function through sediment-hosted aquifers and enrichment of novel symbionts in the deep terrestrial subsurface.</title>
        <authorList>
            <person name="Probst A.J."/>
            <person name="Ladd B."/>
            <person name="Jarett J.K."/>
            <person name="Geller-Mcgrath D.E."/>
            <person name="Sieber C.M.K."/>
            <person name="Emerson J.B."/>
            <person name="Anantharaman K."/>
            <person name="Thomas B.C."/>
            <person name="Malmstrom R."/>
            <person name="Stieglmeier M."/>
            <person name="Klingl A."/>
            <person name="Woyke T."/>
            <person name="Ryan C.M."/>
            <person name="Banfield J.F."/>
        </authorList>
    </citation>
    <scope>NUCLEOTIDE SEQUENCE [LARGE SCALE GENOMIC DNA]</scope>
</reference>
<gene>
    <name evidence="6" type="ORF">COY32_05985</name>
</gene>
<comment type="caution">
    <text evidence="6">The sequence shown here is derived from an EMBL/GenBank/DDBJ whole genome shotgun (WGS) entry which is preliminary data.</text>
</comment>
<evidence type="ECO:0000256" key="1">
    <source>
        <dbReference type="ARBA" id="ARBA00003416"/>
    </source>
</evidence>
<organism evidence="6 7">
    <name type="scientific">candidate division WWE3 bacterium CG_4_10_14_0_2_um_filter_41_14</name>
    <dbReference type="NCBI Taxonomy" id="1975072"/>
    <lineage>
        <taxon>Bacteria</taxon>
        <taxon>Katanobacteria</taxon>
    </lineage>
</organism>